<protein>
    <recommendedName>
        <fullName evidence="3 8">Corrinoid adenosyltransferase</fullName>
        <ecNumber evidence="3 8">2.5.1.17</ecNumber>
    </recommendedName>
    <alternativeName>
        <fullName evidence="8">Cob(II)alamin adenosyltransferase</fullName>
    </alternativeName>
    <alternativeName>
        <fullName evidence="8">Cob(II)yrinic acid a,c-diamide adenosyltransferase</fullName>
    </alternativeName>
</protein>
<dbReference type="NCBIfam" id="TIGR00708">
    <property type="entry name" value="cobA"/>
    <property type="match status" value="1"/>
</dbReference>
<gene>
    <name evidence="10" type="primary">cobO</name>
    <name evidence="10" type="ORF">J2R62_10960</name>
</gene>
<proteinExistence type="inferred from homology"/>
<comment type="caution">
    <text evidence="10">The sequence shown here is derived from an EMBL/GenBank/DDBJ whole genome shotgun (WGS) entry which is preliminary data.</text>
</comment>
<dbReference type="CDD" id="cd00561">
    <property type="entry name" value="CobA_ACA"/>
    <property type="match status" value="1"/>
</dbReference>
<comment type="catalytic activity">
    <reaction evidence="7 8">
        <text>2 cob(II)alamin + reduced [electron-transfer flavoprotein] + 2 ATP = 2 adenosylcob(III)alamin + 2 triphosphate + oxidized [electron-transfer flavoprotein] + 3 H(+)</text>
        <dbReference type="Rhea" id="RHEA:28671"/>
        <dbReference type="Rhea" id="RHEA-COMP:10685"/>
        <dbReference type="Rhea" id="RHEA-COMP:10686"/>
        <dbReference type="ChEBI" id="CHEBI:15378"/>
        <dbReference type="ChEBI" id="CHEBI:16304"/>
        <dbReference type="ChEBI" id="CHEBI:18036"/>
        <dbReference type="ChEBI" id="CHEBI:18408"/>
        <dbReference type="ChEBI" id="CHEBI:30616"/>
        <dbReference type="ChEBI" id="CHEBI:57692"/>
        <dbReference type="ChEBI" id="CHEBI:58307"/>
        <dbReference type="EC" id="2.5.1.17"/>
    </reaction>
</comment>
<reference evidence="10" key="1">
    <citation type="submission" date="2021-03" db="EMBL/GenBank/DDBJ databases">
        <title>Plesiomonas shigelloides zfcc0051, isolated from zebrafish feces.</title>
        <authorList>
            <person name="Vanderhoek Z."/>
            <person name="Gaulke C."/>
        </authorList>
    </citation>
    <scope>NUCLEOTIDE SEQUENCE</scope>
    <source>
        <strain evidence="10">Zfcc0051</strain>
    </source>
</reference>
<dbReference type="PIRSF" id="PIRSF015617">
    <property type="entry name" value="Adensltrnsf_CobA"/>
    <property type="match status" value="1"/>
</dbReference>
<dbReference type="InterPro" id="IPR025826">
    <property type="entry name" value="Co_AT_N_dom"/>
</dbReference>
<evidence type="ECO:0000256" key="2">
    <source>
        <dbReference type="ARBA" id="ARBA00007487"/>
    </source>
</evidence>
<keyword evidence="4 8" id="KW-0627">Porphyrin biosynthesis</keyword>
<comment type="function">
    <text evidence="5 8">Required for both de novo synthesis of the corrin ring for the assimilation of exogenous corrinoids. Participates in the adenosylation of a variety of incomplete and complete corrinoids.</text>
</comment>
<dbReference type="PANTHER" id="PTHR46638:SF1">
    <property type="entry name" value="CORRINOID ADENOSYLTRANSFERASE"/>
    <property type="match status" value="1"/>
</dbReference>
<evidence type="ECO:0000256" key="4">
    <source>
        <dbReference type="ARBA" id="ARBA00023244"/>
    </source>
</evidence>
<dbReference type="InterPro" id="IPR003724">
    <property type="entry name" value="CblAdoTrfase_CobA"/>
</dbReference>
<dbReference type="Proteomes" id="UP000664658">
    <property type="component" value="Unassembled WGS sequence"/>
</dbReference>
<dbReference type="AlphaFoldDB" id="A0A8I2B654"/>
<evidence type="ECO:0000256" key="8">
    <source>
        <dbReference type="PIRNR" id="PIRNR015617"/>
    </source>
</evidence>
<keyword evidence="8" id="KW-0547">Nucleotide-binding</keyword>
<keyword evidence="8" id="KW-0963">Cytoplasm</keyword>
<dbReference type="GO" id="GO:0009236">
    <property type="term" value="P:cobalamin biosynthetic process"/>
    <property type="evidence" value="ECO:0007669"/>
    <property type="project" value="UniProtKB-UniRule"/>
</dbReference>
<dbReference type="Pfam" id="PF12557">
    <property type="entry name" value="Co_AT_N"/>
    <property type="match status" value="1"/>
</dbReference>
<name>A0A8I2B654_PLESH</name>
<dbReference type="RefSeq" id="WP_152110313.1">
    <property type="nucleotide sequence ID" value="NZ_JAFNAA010000011.1"/>
</dbReference>
<evidence type="ECO:0000256" key="1">
    <source>
        <dbReference type="ARBA" id="ARBA00005121"/>
    </source>
</evidence>
<dbReference type="Pfam" id="PF02572">
    <property type="entry name" value="CobA_CobO_BtuR"/>
    <property type="match status" value="1"/>
</dbReference>
<feature type="domain" description="Cob(I)alamin adenosyltransferase N-terminal" evidence="9">
    <location>
        <begin position="9"/>
        <end position="27"/>
    </location>
</feature>
<evidence type="ECO:0000313" key="10">
    <source>
        <dbReference type="EMBL" id="MBO1108732.1"/>
    </source>
</evidence>
<comment type="subcellular location">
    <subcellularLocation>
        <location evidence="8">Cytoplasm</location>
    </subcellularLocation>
</comment>
<comment type="pathway">
    <text evidence="1 8">Cofactor biosynthesis; adenosylcobalamin biosynthesis; adenosylcobalamin from cob(II)yrinate a,c-diamide: step 2/7.</text>
</comment>
<keyword evidence="8" id="KW-0067">ATP-binding</keyword>
<evidence type="ECO:0000256" key="5">
    <source>
        <dbReference type="ARBA" id="ARBA00024929"/>
    </source>
</evidence>
<dbReference type="EC" id="2.5.1.17" evidence="3 8"/>
<dbReference type="PANTHER" id="PTHR46638">
    <property type="entry name" value="CORRINOID ADENOSYLTRANSFERASE"/>
    <property type="match status" value="1"/>
</dbReference>
<dbReference type="EMBL" id="JAFNAA010000011">
    <property type="protein sequence ID" value="MBO1108732.1"/>
    <property type="molecule type" value="Genomic_DNA"/>
</dbReference>
<evidence type="ECO:0000313" key="11">
    <source>
        <dbReference type="Proteomes" id="UP000664658"/>
    </source>
</evidence>
<dbReference type="UniPathway" id="UPA00148">
    <property type="reaction ID" value="UER00233"/>
</dbReference>
<organism evidence="10 11">
    <name type="scientific">Plesiomonas shigelloides</name>
    <name type="common">Aeromonas shigelloides</name>
    <dbReference type="NCBI Taxonomy" id="703"/>
    <lineage>
        <taxon>Bacteria</taxon>
        <taxon>Pseudomonadati</taxon>
        <taxon>Pseudomonadota</taxon>
        <taxon>Gammaproteobacteria</taxon>
        <taxon>Enterobacterales</taxon>
        <taxon>Enterobacteriaceae</taxon>
        <taxon>Plesiomonas</taxon>
    </lineage>
</organism>
<keyword evidence="8 10" id="KW-0808">Transferase</keyword>
<accession>A0A8I2B654</accession>
<keyword evidence="8" id="KW-0169">Cobalamin biosynthesis</keyword>
<evidence type="ECO:0000256" key="7">
    <source>
        <dbReference type="ARBA" id="ARBA00048692"/>
    </source>
</evidence>
<evidence type="ECO:0000256" key="3">
    <source>
        <dbReference type="ARBA" id="ARBA00012454"/>
    </source>
</evidence>
<dbReference type="GO" id="GO:0006779">
    <property type="term" value="P:porphyrin-containing compound biosynthetic process"/>
    <property type="evidence" value="ECO:0007669"/>
    <property type="project" value="UniProtKB-UniRule"/>
</dbReference>
<dbReference type="GO" id="GO:0005737">
    <property type="term" value="C:cytoplasm"/>
    <property type="evidence" value="ECO:0007669"/>
    <property type="project" value="UniProtKB-SubCell"/>
</dbReference>
<dbReference type="SUPFAM" id="SSF52540">
    <property type="entry name" value="P-loop containing nucleoside triphosphate hydrolases"/>
    <property type="match status" value="1"/>
</dbReference>
<evidence type="ECO:0000256" key="6">
    <source>
        <dbReference type="ARBA" id="ARBA00048555"/>
    </source>
</evidence>
<sequence length="202" mass="22416">MTEGSSTVDDRHQARQQRLKEKVDAKIASAQEERGLLLVLTGNGKGKTTAAMGTVTRAVGHGQKAGVVQFIKGNWDNGELNLLSPLGVEFQVMATGFTWETQNRETDKAAAQETWQHARRMLADPALDLVVLDELTYMVQYDYLPLEEIVTALELRPAEQSVIITGRGCHRTLLEMADTVTEMRPVKHAFNAGLKARRGIDW</sequence>
<dbReference type="Gene3D" id="3.40.50.300">
    <property type="entry name" value="P-loop containing nucleotide triphosphate hydrolases"/>
    <property type="match status" value="1"/>
</dbReference>
<dbReference type="NCBIfam" id="NF004637">
    <property type="entry name" value="PRK05986.1"/>
    <property type="match status" value="1"/>
</dbReference>
<dbReference type="GO" id="GO:0008817">
    <property type="term" value="F:corrinoid adenosyltransferase activity"/>
    <property type="evidence" value="ECO:0007669"/>
    <property type="project" value="UniProtKB-UniRule"/>
</dbReference>
<comment type="catalytic activity">
    <reaction evidence="6 8">
        <text>2 cob(II)yrinate a,c diamide + reduced [electron-transfer flavoprotein] + 2 ATP = 2 adenosylcob(III)yrinate a,c-diamide + 2 triphosphate + oxidized [electron-transfer flavoprotein] + 3 H(+)</text>
        <dbReference type="Rhea" id="RHEA:11528"/>
        <dbReference type="Rhea" id="RHEA-COMP:10685"/>
        <dbReference type="Rhea" id="RHEA-COMP:10686"/>
        <dbReference type="ChEBI" id="CHEBI:15378"/>
        <dbReference type="ChEBI" id="CHEBI:18036"/>
        <dbReference type="ChEBI" id="CHEBI:30616"/>
        <dbReference type="ChEBI" id="CHEBI:57692"/>
        <dbReference type="ChEBI" id="CHEBI:58307"/>
        <dbReference type="ChEBI" id="CHEBI:58503"/>
        <dbReference type="ChEBI" id="CHEBI:58537"/>
        <dbReference type="EC" id="2.5.1.17"/>
    </reaction>
</comment>
<dbReference type="GO" id="GO:0005524">
    <property type="term" value="F:ATP binding"/>
    <property type="evidence" value="ECO:0007669"/>
    <property type="project" value="UniProtKB-UniRule"/>
</dbReference>
<dbReference type="InterPro" id="IPR027417">
    <property type="entry name" value="P-loop_NTPase"/>
</dbReference>
<comment type="similarity">
    <text evidence="2 8">Belongs to the Cob(I)alamin adenosyltransferase family.</text>
</comment>
<evidence type="ECO:0000259" key="9">
    <source>
        <dbReference type="Pfam" id="PF12557"/>
    </source>
</evidence>